<comment type="caution">
    <text evidence="1">The sequence shown here is derived from an EMBL/GenBank/DDBJ whole genome shotgun (WGS) entry which is preliminary data.</text>
</comment>
<sequence length="331" mass="36887">MSERAAYSFPYTPLLRSDSNQSLEGSENNLSDILTKSSNSCPTCGAEALQSKHDGHTPTAATSNTFSTRAAIVICLLCTSFNCLLVLFSRRGNNGPECSNPDYHTIPDRITRAEYTTLRRPSPFVGMADITRPVPPMPRSIINHPQAIALVDAERPGLVFDDDPLRYMSHSGTVSPEERKVHVTKSISTIVQFRAIDFGMEICELKLRIPFQGNSSFADVDEDSSPLLAEPSMLSIHRLENEAPLDTKILSHKTRPRRVSDIANIAISSAQPNINWSRNFTCEWDLLMIFEIACFDRSGYSEGEGCNLEWWQGKESDDPERAIFMTQHATV</sequence>
<evidence type="ECO:0008006" key="3">
    <source>
        <dbReference type="Google" id="ProtNLM"/>
    </source>
</evidence>
<evidence type="ECO:0000313" key="1">
    <source>
        <dbReference type="EMBL" id="KAF5387240.1"/>
    </source>
</evidence>
<name>A0A8H5HQB8_9AGAR</name>
<protein>
    <recommendedName>
        <fullName evidence="3">Ubiquitin 3 binding protein But2 C-terminal domain-containing protein</fullName>
    </recommendedName>
</protein>
<dbReference type="AlphaFoldDB" id="A0A8H5HQB8"/>
<dbReference type="OrthoDB" id="3350619at2759"/>
<evidence type="ECO:0000313" key="2">
    <source>
        <dbReference type="Proteomes" id="UP000518752"/>
    </source>
</evidence>
<dbReference type="EMBL" id="JAACJN010000034">
    <property type="protein sequence ID" value="KAF5387240.1"/>
    <property type="molecule type" value="Genomic_DNA"/>
</dbReference>
<proteinExistence type="predicted"/>
<keyword evidence="2" id="KW-1185">Reference proteome</keyword>
<gene>
    <name evidence="1" type="ORF">D9757_006877</name>
</gene>
<accession>A0A8H5HQB8</accession>
<reference evidence="1 2" key="1">
    <citation type="journal article" date="2020" name="ISME J.">
        <title>Uncovering the hidden diversity of litter-decomposition mechanisms in mushroom-forming fungi.</title>
        <authorList>
            <person name="Floudas D."/>
            <person name="Bentzer J."/>
            <person name="Ahren D."/>
            <person name="Johansson T."/>
            <person name="Persson P."/>
            <person name="Tunlid A."/>
        </authorList>
    </citation>
    <scope>NUCLEOTIDE SEQUENCE [LARGE SCALE GENOMIC DNA]</scope>
    <source>
        <strain evidence="1 2">CBS 406.79</strain>
    </source>
</reference>
<dbReference type="Proteomes" id="UP000518752">
    <property type="component" value="Unassembled WGS sequence"/>
</dbReference>
<organism evidence="1 2">
    <name type="scientific">Collybiopsis confluens</name>
    <dbReference type="NCBI Taxonomy" id="2823264"/>
    <lineage>
        <taxon>Eukaryota</taxon>
        <taxon>Fungi</taxon>
        <taxon>Dikarya</taxon>
        <taxon>Basidiomycota</taxon>
        <taxon>Agaricomycotina</taxon>
        <taxon>Agaricomycetes</taxon>
        <taxon>Agaricomycetidae</taxon>
        <taxon>Agaricales</taxon>
        <taxon>Marasmiineae</taxon>
        <taxon>Omphalotaceae</taxon>
        <taxon>Collybiopsis</taxon>
    </lineage>
</organism>